<dbReference type="PROSITE" id="PS01162">
    <property type="entry name" value="QOR_ZETA_CRYSTAL"/>
    <property type="match status" value="1"/>
</dbReference>
<dbReference type="InterPro" id="IPR011032">
    <property type="entry name" value="GroES-like_sf"/>
</dbReference>
<dbReference type="VEuPathDB" id="FungiDB:AB675_6467"/>
<dbReference type="CDD" id="cd08241">
    <property type="entry name" value="QOR1"/>
    <property type="match status" value="1"/>
</dbReference>
<keyword evidence="3" id="KW-1185">Reference proteome</keyword>
<dbReference type="Pfam" id="PF08240">
    <property type="entry name" value="ADH_N"/>
    <property type="match status" value="1"/>
</dbReference>
<dbReference type="AlphaFoldDB" id="A0A0N1HZF5"/>
<dbReference type="Gene3D" id="3.40.50.720">
    <property type="entry name" value="NAD(P)-binding Rossmann-like Domain"/>
    <property type="match status" value="1"/>
</dbReference>
<dbReference type="InterPro" id="IPR013154">
    <property type="entry name" value="ADH-like_N"/>
</dbReference>
<dbReference type="Pfam" id="PF00107">
    <property type="entry name" value="ADH_zinc_N"/>
    <property type="match status" value="1"/>
</dbReference>
<dbReference type="GeneID" id="28738642"/>
<reference evidence="2 3" key="1">
    <citation type="submission" date="2015-06" db="EMBL/GenBank/DDBJ databases">
        <title>Draft genome of the ant-associated black yeast Phialophora attae CBS 131958.</title>
        <authorList>
            <person name="Moreno L.F."/>
            <person name="Stielow B.J."/>
            <person name="de Hoog S."/>
            <person name="Vicente V.A."/>
            <person name="Weiss V.A."/>
            <person name="de Vries M."/>
            <person name="Cruz L.M."/>
            <person name="Souza E.M."/>
        </authorList>
    </citation>
    <scope>NUCLEOTIDE SEQUENCE [LARGE SCALE GENOMIC DNA]</scope>
    <source>
        <strain evidence="2 3">CBS 131958</strain>
    </source>
</reference>
<dbReference type="Proteomes" id="UP000038010">
    <property type="component" value="Unassembled WGS sequence"/>
</dbReference>
<organism evidence="2 3">
    <name type="scientific">Cyphellophora attinorum</name>
    <dbReference type="NCBI Taxonomy" id="1664694"/>
    <lineage>
        <taxon>Eukaryota</taxon>
        <taxon>Fungi</taxon>
        <taxon>Dikarya</taxon>
        <taxon>Ascomycota</taxon>
        <taxon>Pezizomycotina</taxon>
        <taxon>Eurotiomycetes</taxon>
        <taxon>Chaetothyriomycetidae</taxon>
        <taxon>Chaetothyriales</taxon>
        <taxon>Cyphellophoraceae</taxon>
        <taxon>Cyphellophora</taxon>
    </lineage>
</organism>
<evidence type="ECO:0000259" key="1">
    <source>
        <dbReference type="SMART" id="SM00829"/>
    </source>
</evidence>
<dbReference type="OrthoDB" id="10257049at2759"/>
<dbReference type="RefSeq" id="XP_018004123.1">
    <property type="nucleotide sequence ID" value="XM_018146762.1"/>
</dbReference>
<dbReference type="SMART" id="SM00829">
    <property type="entry name" value="PKS_ER"/>
    <property type="match status" value="1"/>
</dbReference>
<gene>
    <name evidence="2" type="ORF">AB675_6467</name>
</gene>
<dbReference type="Gene3D" id="3.90.180.10">
    <property type="entry name" value="Medium-chain alcohol dehydrogenases, catalytic domain"/>
    <property type="match status" value="1"/>
</dbReference>
<dbReference type="PANTHER" id="PTHR43677">
    <property type="entry name" value="SHORT-CHAIN DEHYDROGENASE/REDUCTASE"/>
    <property type="match status" value="1"/>
</dbReference>
<dbReference type="InterPro" id="IPR051397">
    <property type="entry name" value="Zn-ADH-like_protein"/>
</dbReference>
<accession>A0A0N1HZF5</accession>
<dbReference type="InterPro" id="IPR002364">
    <property type="entry name" value="Quin_OxRdtase/zeta-crystal_CS"/>
</dbReference>
<dbReference type="SUPFAM" id="SSF51735">
    <property type="entry name" value="NAD(P)-binding Rossmann-fold domains"/>
    <property type="match status" value="1"/>
</dbReference>
<comment type="caution">
    <text evidence="2">The sequence shown here is derived from an EMBL/GenBank/DDBJ whole genome shotgun (WGS) entry which is preliminary data.</text>
</comment>
<dbReference type="PANTHER" id="PTHR43677:SF4">
    <property type="entry name" value="QUINONE OXIDOREDUCTASE-LIKE PROTEIN 2"/>
    <property type="match status" value="1"/>
</dbReference>
<dbReference type="InterPro" id="IPR013149">
    <property type="entry name" value="ADH-like_C"/>
</dbReference>
<dbReference type="STRING" id="1664694.A0A0N1HZF5"/>
<evidence type="ECO:0000313" key="2">
    <source>
        <dbReference type="EMBL" id="KPI44160.1"/>
    </source>
</evidence>
<dbReference type="GO" id="GO:0008270">
    <property type="term" value="F:zinc ion binding"/>
    <property type="evidence" value="ECO:0007669"/>
    <property type="project" value="InterPro"/>
</dbReference>
<dbReference type="GO" id="GO:0016491">
    <property type="term" value="F:oxidoreductase activity"/>
    <property type="evidence" value="ECO:0007669"/>
    <property type="project" value="InterPro"/>
</dbReference>
<feature type="domain" description="Enoyl reductase (ER)" evidence="1">
    <location>
        <begin position="11"/>
        <end position="350"/>
    </location>
</feature>
<protein>
    <submittedName>
        <fullName evidence="2">Quinone oxido-like protein 2</fullName>
    </submittedName>
</protein>
<sequence length="362" mass="39003">MKGIQVSAYVSGPSELQVVELPTPKPCSDKYLIKVHAAGTNFFDLLQIQGKYQHQPPLPWIAGMEFAGVVLATPTDKKATGSTVASDLSGSISTQTSHRFKVGDRVFGAMHGAYSTHILAPEATLFPIPAGWTFADACGIYVTCPTSYGALVTRANLQPGEWCLVHAGAGGVGLAAVQIAKALGATVIATAGSERKRQVCLEYGADYVIDYRDKAWPQKVIELAKKHRTGNGQAGVDVVYDPVGMIDPSIKCITWNGRLLVVGFTSGTIEKLALNRVLLKNISIVGIHWGMYATKEPETPPKVWQGIFDLIKAGKFRPITYTDRKYKGLESTPAALVDLGSRATWGKVTVEISDEQEARSKL</sequence>
<dbReference type="InterPro" id="IPR020843">
    <property type="entry name" value="ER"/>
</dbReference>
<proteinExistence type="predicted"/>
<dbReference type="EMBL" id="LFJN01000004">
    <property type="protein sequence ID" value="KPI44160.1"/>
    <property type="molecule type" value="Genomic_DNA"/>
</dbReference>
<dbReference type="GO" id="GO:0005739">
    <property type="term" value="C:mitochondrion"/>
    <property type="evidence" value="ECO:0007669"/>
    <property type="project" value="TreeGrafter"/>
</dbReference>
<dbReference type="InterPro" id="IPR036291">
    <property type="entry name" value="NAD(P)-bd_dom_sf"/>
</dbReference>
<evidence type="ECO:0000313" key="3">
    <source>
        <dbReference type="Proteomes" id="UP000038010"/>
    </source>
</evidence>
<dbReference type="SUPFAM" id="SSF50129">
    <property type="entry name" value="GroES-like"/>
    <property type="match status" value="1"/>
</dbReference>
<name>A0A0N1HZF5_9EURO</name>